<dbReference type="Pfam" id="PF16889">
    <property type="entry name" value="Hepar_II_III_N"/>
    <property type="match status" value="1"/>
</dbReference>
<feature type="domain" description="Heparinase II/III-like C-terminal" evidence="5">
    <location>
        <begin position="409"/>
        <end position="650"/>
    </location>
</feature>
<dbReference type="InterPro" id="IPR008929">
    <property type="entry name" value="Chondroitin_lyas"/>
</dbReference>
<evidence type="ECO:0000259" key="5">
    <source>
        <dbReference type="Pfam" id="PF07940"/>
    </source>
</evidence>
<dbReference type="SUPFAM" id="SSF48230">
    <property type="entry name" value="Chondroitin AC/alginate lyase"/>
    <property type="match status" value="1"/>
</dbReference>
<dbReference type="GO" id="GO:0042597">
    <property type="term" value="C:periplasmic space"/>
    <property type="evidence" value="ECO:0007669"/>
    <property type="project" value="UniProtKB-SubCell"/>
</dbReference>
<dbReference type="InterPro" id="IPR012480">
    <property type="entry name" value="Hepar_II_III_C"/>
</dbReference>
<accession>A0A0A0JYJ4</accession>
<evidence type="ECO:0000313" key="7">
    <source>
        <dbReference type="EMBL" id="KGN40611.1"/>
    </source>
</evidence>
<gene>
    <name evidence="7" type="ORF">N801_12900</name>
</gene>
<keyword evidence="3" id="KW-0574">Periplasm</keyword>
<evidence type="ECO:0000313" key="8">
    <source>
        <dbReference type="Proteomes" id="UP000030013"/>
    </source>
</evidence>
<keyword evidence="2" id="KW-0732">Signal</keyword>
<evidence type="ECO:0000256" key="3">
    <source>
        <dbReference type="ARBA" id="ARBA00022764"/>
    </source>
</evidence>
<protein>
    <submittedName>
        <fullName evidence="7">Heparinase II/III family protein</fullName>
    </submittedName>
</protein>
<evidence type="ECO:0000256" key="4">
    <source>
        <dbReference type="ARBA" id="ARBA00023239"/>
    </source>
</evidence>
<keyword evidence="4" id="KW-0456">Lyase</keyword>
<dbReference type="InterPro" id="IPR031680">
    <property type="entry name" value="Hepar_II_III_N"/>
</dbReference>
<comment type="subcellular location">
    <subcellularLocation>
        <location evidence="1">Periplasm</location>
    </subcellularLocation>
</comment>
<evidence type="ECO:0000259" key="6">
    <source>
        <dbReference type="Pfam" id="PF16889"/>
    </source>
</evidence>
<reference evidence="7 8" key="1">
    <citation type="submission" date="2013-08" db="EMBL/GenBank/DDBJ databases">
        <title>The genome sequence of Knoellia aerolata.</title>
        <authorList>
            <person name="Zhu W."/>
            <person name="Wang G."/>
        </authorList>
    </citation>
    <scope>NUCLEOTIDE SEQUENCE [LARGE SCALE GENOMIC DNA]</scope>
    <source>
        <strain evidence="7 8">DSM 18566</strain>
    </source>
</reference>
<dbReference type="EMBL" id="AVPL01000036">
    <property type="protein sequence ID" value="KGN40611.1"/>
    <property type="molecule type" value="Genomic_DNA"/>
</dbReference>
<name>A0A0A0JYJ4_9MICO</name>
<dbReference type="Gene3D" id="1.50.10.100">
    <property type="entry name" value="Chondroitin AC/alginate lyase"/>
    <property type="match status" value="1"/>
</dbReference>
<dbReference type="Pfam" id="PF07940">
    <property type="entry name" value="Hepar_II_III_C"/>
    <property type="match status" value="1"/>
</dbReference>
<sequence>MSRPVTWYAQRLLRMSPAEVAWRVGDHAQQVVWAPRRVRPGDPFPPAEGLLAPRVLASPVPPGTRQQVPPESALRLVAAADRLLAGEWDVLGSSRPDVVDPDWFLDPVTGRRAPSDVPSFGIDHRDEHVTGNVKAVWELSRHHHLTVLAAAWWLTTDPRYAETVAAQLRSWWAANPFLTGIHWTSGIELGVRLTSWVWVRRLLDDWPGVAALFEENPVALAQVRWHQEYLTAFRSRGSSANNHAVAEAAGRVVAACAFPWFAESEGWRRDATLQLERSLTANTFPSGVNRELASDYHRFVAELGLVALVEADASGHPLSTGARDVLVRALDAGAAMLDVAGRPPRQGDGDEGRALVLDDPDENPWTSLLSLGARTVGGCAWWPSVTDGVASTLLGSLVSSTAPVHADRPATPPRHFKDAGLTLLRSAPGDGPELWCRCDGGPHGFLSIAAHAHADALSVEVRHDGVELLVDPGTYCYHGEPEWRRYFRSTRAHNTVEVDGVDQAVAAGPFMWSTHADAAVDHVRAGLERPQTWRAHHTAYARLHPSLRHDRRVTLDGPGQRLIVTDNIAGVPSHTLRMFWHVGPDVEVGLEDGVADLAWTGRDGEPSHARLVLPAGLDWSAHRGETDPPLGWYSPRFGTRVPTTTLVGAGAWTSTLDLRTALVIVPSTVGAAPVRAAPLAVRTGGEAS</sequence>
<feature type="domain" description="Heparin-sulfate lyase N-terminal" evidence="6">
    <location>
        <begin position="122"/>
        <end position="313"/>
    </location>
</feature>
<keyword evidence="8" id="KW-1185">Reference proteome</keyword>
<dbReference type="PANTHER" id="PTHR39210">
    <property type="entry name" value="HEPARIN-SULFATE LYASE"/>
    <property type="match status" value="1"/>
</dbReference>
<dbReference type="Proteomes" id="UP000030013">
    <property type="component" value="Unassembled WGS sequence"/>
</dbReference>
<proteinExistence type="predicted"/>
<dbReference type="PANTHER" id="PTHR39210:SF1">
    <property type="entry name" value="HEPARIN-SULFATE LYASE"/>
    <property type="match status" value="1"/>
</dbReference>
<dbReference type="STRING" id="1385519.N801_12900"/>
<evidence type="ECO:0000256" key="2">
    <source>
        <dbReference type="ARBA" id="ARBA00022729"/>
    </source>
</evidence>
<dbReference type="RefSeq" id="WP_084108887.1">
    <property type="nucleotide sequence ID" value="NZ_AVPL01000036.1"/>
</dbReference>
<organism evidence="7 8">
    <name type="scientific">Knoellia aerolata DSM 18566</name>
    <dbReference type="NCBI Taxonomy" id="1385519"/>
    <lineage>
        <taxon>Bacteria</taxon>
        <taxon>Bacillati</taxon>
        <taxon>Actinomycetota</taxon>
        <taxon>Actinomycetes</taxon>
        <taxon>Micrococcales</taxon>
        <taxon>Intrasporangiaceae</taxon>
        <taxon>Knoellia</taxon>
    </lineage>
</organism>
<dbReference type="GO" id="GO:0016829">
    <property type="term" value="F:lyase activity"/>
    <property type="evidence" value="ECO:0007669"/>
    <property type="project" value="UniProtKB-KW"/>
</dbReference>
<comment type="caution">
    <text evidence="7">The sequence shown here is derived from an EMBL/GenBank/DDBJ whole genome shotgun (WGS) entry which is preliminary data.</text>
</comment>
<dbReference type="OrthoDB" id="4592556at2"/>
<dbReference type="Gene3D" id="2.70.98.70">
    <property type="match status" value="1"/>
</dbReference>
<evidence type="ECO:0000256" key="1">
    <source>
        <dbReference type="ARBA" id="ARBA00004418"/>
    </source>
</evidence>
<dbReference type="AlphaFoldDB" id="A0A0A0JYJ4"/>
<dbReference type="eggNOG" id="COG5360">
    <property type="taxonomic scope" value="Bacteria"/>
</dbReference>